<dbReference type="Pfam" id="PF08282">
    <property type="entry name" value="Hydrolase_3"/>
    <property type="match status" value="1"/>
</dbReference>
<dbReference type="Gene3D" id="3.30.1240.10">
    <property type="match status" value="1"/>
</dbReference>
<dbReference type="GO" id="GO:0000287">
    <property type="term" value="F:magnesium ion binding"/>
    <property type="evidence" value="ECO:0007669"/>
    <property type="project" value="TreeGrafter"/>
</dbReference>
<proteinExistence type="predicted"/>
<dbReference type="SUPFAM" id="SSF56784">
    <property type="entry name" value="HAD-like"/>
    <property type="match status" value="1"/>
</dbReference>
<evidence type="ECO:0000313" key="1">
    <source>
        <dbReference type="EMBL" id="QPJ60679.1"/>
    </source>
</evidence>
<dbReference type="InterPro" id="IPR000150">
    <property type="entry name" value="Cof"/>
</dbReference>
<dbReference type="EMBL" id="CP048685">
    <property type="protein sequence ID" value="QPJ60679.1"/>
    <property type="molecule type" value="Genomic_DNA"/>
</dbReference>
<reference evidence="1 2" key="1">
    <citation type="submission" date="2020-02" db="EMBL/GenBank/DDBJ databases">
        <title>Genomic and physiological characterization of two novel Nitrospinaceae genera.</title>
        <authorList>
            <person name="Mueller A.J."/>
            <person name="Jung M.-Y."/>
            <person name="Strachan C.R."/>
            <person name="Herbold C.W."/>
            <person name="Kirkegaard R.H."/>
            <person name="Daims H."/>
        </authorList>
    </citation>
    <scope>NUCLEOTIDE SEQUENCE [LARGE SCALE GENOMIC DNA]</scope>
    <source>
        <strain evidence="1">EB</strain>
    </source>
</reference>
<dbReference type="InterPro" id="IPR023214">
    <property type="entry name" value="HAD_sf"/>
</dbReference>
<dbReference type="NCBIfam" id="TIGR00099">
    <property type="entry name" value="Cof-subfamily"/>
    <property type="match status" value="1"/>
</dbReference>
<organism evidence="1 2">
    <name type="scientific">Candidatus Nitronauta litoralis</name>
    <dbReference type="NCBI Taxonomy" id="2705533"/>
    <lineage>
        <taxon>Bacteria</taxon>
        <taxon>Pseudomonadati</taxon>
        <taxon>Nitrospinota/Tectimicrobiota group</taxon>
        <taxon>Nitrospinota</taxon>
        <taxon>Nitrospinia</taxon>
        <taxon>Nitrospinales</taxon>
        <taxon>Nitrospinaceae</taxon>
        <taxon>Candidatus Nitronauta</taxon>
    </lineage>
</organism>
<dbReference type="PANTHER" id="PTHR10000">
    <property type="entry name" value="PHOSPHOSERINE PHOSPHATASE"/>
    <property type="match status" value="1"/>
</dbReference>
<dbReference type="GO" id="GO:0005829">
    <property type="term" value="C:cytosol"/>
    <property type="evidence" value="ECO:0007669"/>
    <property type="project" value="TreeGrafter"/>
</dbReference>
<evidence type="ECO:0000313" key="2">
    <source>
        <dbReference type="Proteomes" id="UP000594688"/>
    </source>
</evidence>
<gene>
    <name evidence="1" type="ORF">G3M70_01760</name>
</gene>
<dbReference type="PANTHER" id="PTHR10000:SF8">
    <property type="entry name" value="HAD SUPERFAMILY HYDROLASE-LIKE, TYPE 3"/>
    <property type="match status" value="1"/>
</dbReference>
<keyword evidence="1" id="KW-0378">Hydrolase</keyword>
<accession>A0A7T0FYW8</accession>
<dbReference type="Gene3D" id="3.40.50.1000">
    <property type="entry name" value="HAD superfamily/HAD-like"/>
    <property type="match status" value="1"/>
</dbReference>
<protein>
    <submittedName>
        <fullName evidence="1">HAD family hydrolase</fullName>
    </submittedName>
</protein>
<name>A0A7T0FYW8_9BACT</name>
<dbReference type="NCBIfam" id="TIGR01484">
    <property type="entry name" value="HAD-SF-IIB"/>
    <property type="match status" value="1"/>
</dbReference>
<dbReference type="InterPro" id="IPR006379">
    <property type="entry name" value="HAD-SF_hydro_IIB"/>
</dbReference>
<dbReference type="AlphaFoldDB" id="A0A7T0FYW8"/>
<dbReference type="GO" id="GO:0016791">
    <property type="term" value="F:phosphatase activity"/>
    <property type="evidence" value="ECO:0007669"/>
    <property type="project" value="TreeGrafter"/>
</dbReference>
<dbReference type="KEGG" id="nli:G3M70_01760"/>
<sequence length="281" mass="31830">MTIDAKNCLFISDLDGTLLEPGSIFPENSVKRLNALIERGLNFTIATARTYDSAHPLLKNVLLNHPAVLFNGVFLTDFHTGHNLIETDFISHEVVHETMELLRPQNMDPFVYIYGDESRVMHGKASNQGAQNYLDTLETDRRLCQVEHYEFLNGERIAGFLVIDKKDKLDPIHDHLSSTYPEDLNLYFAEDICHPGYYWLQAFHAQTNKGSMVKRLAEKQGFPLEQVVVFGDYLNDLEMFKIAGKALAVENGLAEVKQVADEIIPSNAEQGVLQYLESLEL</sequence>
<dbReference type="InterPro" id="IPR036412">
    <property type="entry name" value="HAD-like_sf"/>
</dbReference>
<dbReference type="Proteomes" id="UP000594688">
    <property type="component" value="Chromosome"/>
</dbReference>